<evidence type="ECO:0000313" key="3">
    <source>
        <dbReference type="Proteomes" id="UP000630594"/>
    </source>
</evidence>
<evidence type="ECO:0000259" key="1">
    <source>
        <dbReference type="Pfam" id="PF07045"/>
    </source>
</evidence>
<dbReference type="EMBL" id="BMCK01000002">
    <property type="protein sequence ID" value="GGD16876.1"/>
    <property type="molecule type" value="Genomic_DNA"/>
</dbReference>
<feature type="domain" description="DUF1330" evidence="1">
    <location>
        <begin position="62"/>
        <end position="137"/>
    </location>
</feature>
<name>A0ABQ1Q6V0_9ACTN</name>
<keyword evidence="3" id="KW-1185">Reference proteome</keyword>
<dbReference type="Pfam" id="PF07045">
    <property type="entry name" value="DUF1330"/>
    <property type="match status" value="1"/>
</dbReference>
<protein>
    <recommendedName>
        <fullName evidence="1">DUF1330 domain-containing protein</fullName>
    </recommendedName>
</protein>
<proteinExistence type="predicted"/>
<gene>
    <name evidence="2" type="ORF">GCM10007231_14800</name>
</gene>
<dbReference type="SUPFAM" id="SSF54909">
    <property type="entry name" value="Dimeric alpha+beta barrel"/>
    <property type="match status" value="1"/>
</dbReference>
<dbReference type="PANTHER" id="PTHR40257:SF1">
    <property type="entry name" value="DUF1330 DOMAIN-CONTAINING PROTEIN"/>
    <property type="match status" value="1"/>
</dbReference>
<sequence>MRMETELPPTAHRSVEPTAAQFAALEQLDADRPVVMLNLVRFRDVADYSDHPDLAPDAPISGAEAYKRYGAAAQAALAEIGGSMEHFSTCGPTFIGPAGEQWDGMMTVRYPSPAAFRAMLENPAYLEAAAHRTAALADSRLIPTYA</sequence>
<organism evidence="2 3">
    <name type="scientific">Nocardioides daphniae</name>
    <dbReference type="NCBI Taxonomy" id="402297"/>
    <lineage>
        <taxon>Bacteria</taxon>
        <taxon>Bacillati</taxon>
        <taxon>Actinomycetota</taxon>
        <taxon>Actinomycetes</taxon>
        <taxon>Propionibacteriales</taxon>
        <taxon>Nocardioidaceae</taxon>
        <taxon>Nocardioides</taxon>
    </lineage>
</organism>
<dbReference type="PANTHER" id="PTHR40257">
    <property type="match status" value="1"/>
</dbReference>
<evidence type="ECO:0000313" key="2">
    <source>
        <dbReference type="EMBL" id="GGD16876.1"/>
    </source>
</evidence>
<dbReference type="InterPro" id="IPR010753">
    <property type="entry name" value="DUF1330"/>
</dbReference>
<accession>A0ABQ1Q6V0</accession>
<reference evidence="3" key="1">
    <citation type="journal article" date="2019" name="Int. J. Syst. Evol. Microbiol.">
        <title>The Global Catalogue of Microorganisms (GCM) 10K type strain sequencing project: providing services to taxonomists for standard genome sequencing and annotation.</title>
        <authorList>
            <consortium name="The Broad Institute Genomics Platform"/>
            <consortium name="The Broad Institute Genome Sequencing Center for Infectious Disease"/>
            <person name="Wu L."/>
            <person name="Ma J."/>
        </authorList>
    </citation>
    <scope>NUCLEOTIDE SEQUENCE [LARGE SCALE GENOMIC DNA]</scope>
    <source>
        <strain evidence="3">CCM 7403</strain>
    </source>
</reference>
<dbReference type="InterPro" id="IPR011008">
    <property type="entry name" value="Dimeric_a/b-barrel"/>
</dbReference>
<comment type="caution">
    <text evidence="2">The sequence shown here is derived from an EMBL/GenBank/DDBJ whole genome shotgun (WGS) entry which is preliminary data.</text>
</comment>
<dbReference type="Proteomes" id="UP000630594">
    <property type="component" value="Unassembled WGS sequence"/>
</dbReference>
<dbReference type="Gene3D" id="3.30.70.100">
    <property type="match status" value="1"/>
</dbReference>